<keyword evidence="2 7" id="KW-0813">Transport</keyword>
<evidence type="ECO:0000313" key="10">
    <source>
        <dbReference type="Proteomes" id="UP000295217"/>
    </source>
</evidence>
<dbReference type="EMBL" id="SMLB01000012">
    <property type="protein sequence ID" value="TDD69929.1"/>
    <property type="molecule type" value="Genomic_DNA"/>
</dbReference>
<keyword evidence="3" id="KW-1003">Cell membrane</keyword>
<proteinExistence type="inferred from homology"/>
<dbReference type="Pfam" id="PF00528">
    <property type="entry name" value="BPD_transp_1"/>
    <property type="match status" value="1"/>
</dbReference>
<evidence type="ECO:0000256" key="3">
    <source>
        <dbReference type="ARBA" id="ARBA00022475"/>
    </source>
</evidence>
<name>A0A4R5AFF3_9ACTN</name>
<dbReference type="CDD" id="cd06261">
    <property type="entry name" value="TM_PBP2"/>
    <property type="match status" value="1"/>
</dbReference>
<evidence type="ECO:0000256" key="1">
    <source>
        <dbReference type="ARBA" id="ARBA00004651"/>
    </source>
</evidence>
<dbReference type="InterPro" id="IPR000515">
    <property type="entry name" value="MetI-like"/>
</dbReference>
<evidence type="ECO:0000313" key="9">
    <source>
        <dbReference type="EMBL" id="TDD69929.1"/>
    </source>
</evidence>
<dbReference type="AlphaFoldDB" id="A0A4R5AFF3"/>
<feature type="transmembrane region" description="Helical" evidence="7">
    <location>
        <begin position="29"/>
        <end position="55"/>
    </location>
</feature>
<organism evidence="9 10">
    <name type="scientific">Jiangella aurantiaca</name>
    <dbReference type="NCBI Taxonomy" id="2530373"/>
    <lineage>
        <taxon>Bacteria</taxon>
        <taxon>Bacillati</taxon>
        <taxon>Actinomycetota</taxon>
        <taxon>Actinomycetes</taxon>
        <taxon>Jiangellales</taxon>
        <taxon>Jiangellaceae</taxon>
        <taxon>Jiangella</taxon>
    </lineage>
</organism>
<gene>
    <name evidence="9" type="ORF">E1262_11090</name>
</gene>
<evidence type="ECO:0000256" key="7">
    <source>
        <dbReference type="RuleBase" id="RU363032"/>
    </source>
</evidence>
<dbReference type="Gene3D" id="1.10.3720.10">
    <property type="entry name" value="MetI-like"/>
    <property type="match status" value="1"/>
</dbReference>
<comment type="caution">
    <text evidence="9">The sequence shown here is derived from an EMBL/GenBank/DDBJ whole genome shotgun (WGS) entry which is preliminary data.</text>
</comment>
<accession>A0A4R5AFF3</accession>
<dbReference type="GO" id="GO:0005886">
    <property type="term" value="C:plasma membrane"/>
    <property type="evidence" value="ECO:0007669"/>
    <property type="project" value="UniProtKB-SubCell"/>
</dbReference>
<dbReference type="Proteomes" id="UP000295217">
    <property type="component" value="Unassembled WGS sequence"/>
</dbReference>
<protein>
    <submittedName>
        <fullName evidence="9">ABC transporter permease</fullName>
    </submittedName>
</protein>
<comment type="subcellular location">
    <subcellularLocation>
        <location evidence="1 7">Cell membrane</location>
        <topology evidence="1 7">Multi-pass membrane protein</topology>
    </subcellularLocation>
</comment>
<dbReference type="PROSITE" id="PS50928">
    <property type="entry name" value="ABC_TM1"/>
    <property type="match status" value="1"/>
</dbReference>
<evidence type="ECO:0000259" key="8">
    <source>
        <dbReference type="PROSITE" id="PS50928"/>
    </source>
</evidence>
<comment type="similarity">
    <text evidence="7">Belongs to the binding-protein-dependent transport system permease family.</text>
</comment>
<feature type="transmembrane region" description="Helical" evidence="7">
    <location>
        <begin position="62"/>
        <end position="82"/>
    </location>
</feature>
<evidence type="ECO:0000256" key="4">
    <source>
        <dbReference type="ARBA" id="ARBA00022692"/>
    </source>
</evidence>
<feature type="transmembrane region" description="Helical" evidence="7">
    <location>
        <begin position="195"/>
        <end position="217"/>
    </location>
</feature>
<dbReference type="PANTHER" id="PTHR43386:SF1">
    <property type="entry name" value="D,D-DIPEPTIDE TRANSPORT SYSTEM PERMEASE PROTEIN DDPC-RELATED"/>
    <property type="match status" value="1"/>
</dbReference>
<keyword evidence="6 7" id="KW-0472">Membrane</keyword>
<reference evidence="9 10" key="1">
    <citation type="submission" date="2019-02" db="EMBL/GenBank/DDBJ databases">
        <title>Draft genome sequences of novel Actinobacteria.</title>
        <authorList>
            <person name="Sahin N."/>
            <person name="Ay H."/>
            <person name="Saygin H."/>
        </authorList>
    </citation>
    <scope>NUCLEOTIDE SEQUENCE [LARGE SCALE GENOMIC DNA]</scope>
    <source>
        <strain evidence="9 10">8K307</strain>
    </source>
</reference>
<dbReference type="PANTHER" id="PTHR43386">
    <property type="entry name" value="OLIGOPEPTIDE TRANSPORT SYSTEM PERMEASE PROTEIN APPC"/>
    <property type="match status" value="1"/>
</dbReference>
<keyword evidence="10" id="KW-1185">Reference proteome</keyword>
<evidence type="ECO:0000256" key="2">
    <source>
        <dbReference type="ARBA" id="ARBA00022448"/>
    </source>
</evidence>
<dbReference type="GO" id="GO:0055085">
    <property type="term" value="P:transmembrane transport"/>
    <property type="evidence" value="ECO:0007669"/>
    <property type="project" value="InterPro"/>
</dbReference>
<dbReference type="OrthoDB" id="9812701at2"/>
<dbReference type="SUPFAM" id="SSF161098">
    <property type="entry name" value="MetI-like"/>
    <property type="match status" value="1"/>
</dbReference>
<keyword evidence="5 7" id="KW-1133">Transmembrane helix</keyword>
<feature type="transmembrane region" description="Helical" evidence="7">
    <location>
        <begin position="147"/>
        <end position="175"/>
    </location>
</feature>
<evidence type="ECO:0000256" key="6">
    <source>
        <dbReference type="ARBA" id="ARBA00023136"/>
    </source>
</evidence>
<sequence length="237" mass="24778">MRGPSWTHPMGTDGVGRDVLARFAAGARISLLIGLVAVTIGSLAGMVVGVTAGLLRGWVDEVLMRIMDVLMAFPALLLAMAVTVGLGTGLRSATVGVTLSVVPWVARVARAETLRITALPLIEASRAIGLPRLDLVRKHVLPHLLPLLIIQATSAYGSVVLAVAALGFLGLGAQVPTPEWGAMITEGMEPALAGAWWVALFPGLGMLTLVVCTNVLSDRIRDLMDPRGALAGRRSRG</sequence>
<evidence type="ECO:0000256" key="5">
    <source>
        <dbReference type="ARBA" id="ARBA00022989"/>
    </source>
</evidence>
<feature type="domain" description="ABC transmembrane type-1" evidence="8">
    <location>
        <begin position="27"/>
        <end position="217"/>
    </location>
</feature>
<dbReference type="InterPro" id="IPR035906">
    <property type="entry name" value="MetI-like_sf"/>
</dbReference>
<keyword evidence="4 7" id="KW-0812">Transmembrane</keyword>
<dbReference type="InterPro" id="IPR050366">
    <property type="entry name" value="BP-dependent_transpt_permease"/>
</dbReference>